<name>A0ABT7K9W6_9HYPH</name>
<comment type="caution">
    <text evidence="2">The sequence shown here is derived from an EMBL/GenBank/DDBJ whole genome shotgun (WGS) entry which is preliminary data.</text>
</comment>
<accession>A0ABT7K9W6</accession>
<reference evidence="2" key="1">
    <citation type="submission" date="2023-06" db="EMBL/GenBank/DDBJ databases">
        <title>Phylogenetic Diversity of Rhizobium strains.</title>
        <authorList>
            <person name="Moura F.T."/>
            <person name="Helene L.C.F."/>
            <person name="Hungria M."/>
        </authorList>
    </citation>
    <scope>NUCLEOTIDE SEQUENCE</scope>
    <source>
        <strain evidence="2">CCGE524</strain>
    </source>
</reference>
<proteinExistence type="predicted"/>
<dbReference type="EMBL" id="JARFYN010000001">
    <property type="protein sequence ID" value="MDL2404198.1"/>
    <property type="molecule type" value="Genomic_DNA"/>
</dbReference>
<keyword evidence="3" id="KW-1185">Reference proteome</keyword>
<dbReference type="Proteomes" id="UP001172630">
    <property type="component" value="Unassembled WGS sequence"/>
</dbReference>
<keyword evidence="1" id="KW-0732">Signal</keyword>
<organism evidence="2 3">
    <name type="scientific">Rhizobium calliandrae</name>
    <dbReference type="NCBI Taxonomy" id="1312182"/>
    <lineage>
        <taxon>Bacteria</taxon>
        <taxon>Pseudomonadati</taxon>
        <taxon>Pseudomonadota</taxon>
        <taxon>Alphaproteobacteria</taxon>
        <taxon>Hyphomicrobiales</taxon>
        <taxon>Rhizobiaceae</taxon>
        <taxon>Rhizobium/Agrobacterium group</taxon>
        <taxon>Rhizobium</taxon>
    </lineage>
</organism>
<evidence type="ECO:0000256" key="1">
    <source>
        <dbReference type="SAM" id="SignalP"/>
    </source>
</evidence>
<dbReference type="RefSeq" id="WP_285877161.1">
    <property type="nucleotide sequence ID" value="NZ_JARFYN010000001.1"/>
</dbReference>
<evidence type="ECO:0008006" key="4">
    <source>
        <dbReference type="Google" id="ProtNLM"/>
    </source>
</evidence>
<feature type="signal peptide" evidence="1">
    <location>
        <begin position="1"/>
        <end position="30"/>
    </location>
</feature>
<evidence type="ECO:0000313" key="3">
    <source>
        <dbReference type="Proteomes" id="UP001172630"/>
    </source>
</evidence>
<protein>
    <recommendedName>
        <fullName evidence="4">DUF5666 domain-containing protein</fullName>
    </recommendedName>
</protein>
<evidence type="ECO:0000313" key="2">
    <source>
        <dbReference type="EMBL" id="MDL2404198.1"/>
    </source>
</evidence>
<sequence>MDRKLLTKGSVLALATGAIVTLAALQGANAADRVRVRGTIDSLDGNTIKVKSRDGKEVTVMLKSGWAVTGVTEASAADIKPGDFVGIANEPTASGVAGAIEVVIFPASMKGTGEGDRPWDSKPNSSMTNATVANTVKSVNGPTLTLTYKGGEKKINIPEGTPVVTFAAATKDDLKPGAAVFITGETSGDGMVSSDRVAVGVNGTVPPM</sequence>
<gene>
    <name evidence="2" type="ORF">PY650_00700</name>
</gene>
<feature type="chain" id="PRO_5046076748" description="DUF5666 domain-containing protein" evidence="1">
    <location>
        <begin position="31"/>
        <end position="208"/>
    </location>
</feature>